<reference evidence="1 2" key="1">
    <citation type="journal article" date="2023" name="Commun. Biol.">
        <title>Reorganization of the ancestral sex-determining regions during the evolution of trioecy in Pleodorina starrii.</title>
        <authorList>
            <person name="Takahashi K."/>
            <person name="Suzuki S."/>
            <person name="Kawai-Toyooka H."/>
            <person name="Yamamoto K."/>
            <person name="Hamaji T."/>
            <person name="Ootsuki R."/>
            <person name="Yamaguchi H."/>
            <person name="Kawachi M."/>
            <person name="Higashiyama T."/>
            <person name="Nozaki H."/>
        </authorList>
    </citation>
    <scope>NUCLEOTIDE SEQUENCE [LARGE SCALE GENOMIC DNA]</scope>
    <source>
        <strain evidence="1 2">NIES-4479</strain>
    </source>
</reference>
<evidence type="ECO:0000313" key="2">
    <source>
        <dbReference type="Proteomes" id="UP001165080"/>
    </source>
</evidence>
<sequence>MYGNRVCSLAASARWRRLPLSRPQRRSGDAPLPAPAGLPLGVAGGGAEELHRQRVLRRRAAVPAGLGLPRTGLGCCGQVRGEKGALGASGGAPCGAAGMAGRAAAAAVVAWAPGSSLASADLPCSAGRMRVGCGLPCCPVPGVGRAATQPPTHLPVGMFGKYCWLPGPFANAVSVGGMHGLGVVHADSTRAVLVDVVHTALGSFDKSRTRQARFCLHCTALETELQGPRLGRQPSAARHGNCSRRGCNTALRRTPPRCWYVTPRHCSPRPATSSRHTGHLGCRATYGAEPMGGCIAHVVYVCWVRVCCGQGAVWGLRGGYPVHRWRRLSPKGVCTASALPPTAAIHGINMPNAKRRTKPAKMGLEDGWTDEWIVQIVEMGGRMGGRLQSAGVFVIITISTIRCTYRIRYDADTMRTARTTSRDLLADFRRRLLLDWNSDSLDRDPRGFPEHEEGGVGRRASGVNACRYLKWMGVAYTSSDHKRTLDHLKVCMPRKHHTALMRFWLGRWDVDASRFAWGPG</sequence>
<organism evidence="1 2">
    <name type="scientific">Pleodorina starrii</name>
    <dbReference type="NCBI Taxonomy" id="330485"/>
    <lineage>
        <taxon>Eukaryota</taxon>
        <taxon>Viridiplantae</taxon>
        <taxon>Chlorophyta</taxon>
        <taxon>core chlorophytes</taxon>
        <taxon>Chlorophyceae</taxon>
        <taxon>CS clade</taxon>
        <taxon>Chlamydomonadales</taxon>
        <taxon>Volvocaceae</taxon>
        <taxon>Pleodorina</taxon>
    </lineage>
</organism>
<name>A0A9W6BGV4_9CHLO</name>
<proteinExistence type="predicted"/>
<accession>A0A9W6BGV4</accession>
<comment type="caution">
    <text evidence="1">The sequence shown here is derived from an EMBL/GenBank/DDBJ whole genome shotgun (WGS) entry which is preliminary data.</text>
</comment>
<evidence type="ECO:0000313" key="1">
    <source>
        <dbReference type="EMBL" id="GLC51798.1"/>
    </source>
</evidence>
<dbReference type="AlphaFoldDB" id="A0A9W6BGV4"/>
<protein>
    <submittedName>
        <fullName evidence="1">Uncharacterized protein</fullName>
    </submittedName>
</protein>
<gene>
    <name evidence="1" type="primary">PLEST003510</name>
    <name evidence="1" type="ORF">PLESTB_000549600</name>
</gene>
<dbReference type="Proteomes" id="UP001165080">
    <property type="component" value="Unassembled WGS sequence"/>
</dbReference>
<dbReference type="EMBL" id="BRXU01000005">
    <property type="protein sequence ID" value="GLC51798.1"/>
    <property type="molecule type" value="Genomic_DNA"/>
</dbReference>
<keyword evidence="2" id="KW-1185">Reference proteome</keyword>